<feature type="transmembrane region" description="Helical" evidence="2">
    <location>
        <begin position="20"/>
        <end position="39"/>
    </location>
</feature>
<name>A0A2U8GMN2_9RHOO</name>
<dbReference type="RefSeq" id="WP_108948482.1">
    <property type="nucleotide sequence ID" value="NZ_CP022187.1"/>
</dbReference>
<evidence type="ECO:0000313" key="4">
    <source>
        <dbReference type="Proteomes" id="UP000244930"/>
    </source>
</evidence>
<dbReference type="AlphaFoldDB" id="A0A2U8GMN2"/>
<dbReference type="EMBL" id="CP022187">
    <property type="protein sequence ID" value="AWI74774.1"/>
    <property type="molecule type" value="Genomic_DNA"/>
</dbReference>
<gene>
    <name evidence="3" type="ORF">CEW83_05705</name>
</gene>
<accession>A0A2U8GMN2</accession>
<dbReference type="Proteomes" id="UP000244930">
    <property type="component" value="Chromosome"/>
</dbReference>
<evidence type="ECO:0000313" key="3">
    <source>
        <dbReference type="EMBL" id="AWI74774.1"/>
    </source>
</evidence>
<feature type="coiled-coil region" evidence="1">
    <location>
        <begin position="66"/>
        <end position="130"/>
    </location>
</feature>
<reference evidence="3 4" key="1">
    <citation type="submission" date="2017-06" db="EMBL/GenBank/DDBJ databases">
        <title>Azoarcus.</title>
        <authorList>
            <person name="Woo J.-H."/>
            <person name="Kim H.-S."/>
        </authorList>
    </citation>
    <scope>NUCLEOTIDE SEQUENCE [LARGE SCALE GENOMIC DNA]</scope>
    <source>
        <strain evidence="3 4">TSPY31</strain>
    </source>
</reference>
<proteinExistence type="predicted"/>
<keyword evidence="2" id="KW-1133">Transmembrane helix</keyword>
<organism evidence="3 4">
    <name type="scientific">Parazoarcus communis</name>
    <dbReference type="NCBI Taxonomy" id="41977"/>
    <lineage>
        <taxon>Bacteria</taxon>
        <taxon>Pseudomonadati</taxon>
        <taxon>Pseudomonadota</taxon>
        <taxon>Betaproteobacteria</taxon>
        <taxon>Rhodocyclales</taxon>
        <taxon>Zoogloeaceae</taxon>
        <taxon>Parazoarcus</taxon>
    </lineage>
</organism>
<protein>
    <submittedName>
        <fullName evidence="3">Uncharacterized protein</fullName>
    </submittedName>
</protein>
<evidence type="ECO:0000256" key="1">
    <source>
        <dbReference type="SAM" id="Coils"/>
    </source>
</evidence>
<evidence type="ECO:0000256" key="2">
    <source>
        <dbReference type="SAM" id="Phobius"/>
    </source>
</evidence>
<keyword evidence="4" id="KW-1185">Reference proteome</keyword>
<keyword evidence="1" id="KW-0175">Coiled coil</keyword>
<sequence>MSDTESGTDKRSLLSAWKDVVSLLRDTLLLCLGVLLIIFPTTFNNILVGAGFEEGSVVGFKWKSRLVEADQALKDARASINDLTIQNEKLSEALIKAQAMINDPAETEKLAELQEENSRLKLTSEKIEASVQATITSNATLVEKAQTSIGTASQWGVVYGGDTTIAGAQYEAGPVAKKLGLPNTDIYLRQGSYRSVALASSRAEAEQLLYLARSRRSDAYVVDMSRWCPQSTRKADFHECLQP</sequence>
<keyword evidence="2" id="KW-0472">Membrane</keyword>
<dbReference type="KEGG" id="acom:CEW83_05705"/>
<keyword evidence="2" id="KW-0812">Transmembrane</keyword>